<dbReference type="PANTHER" id="PTHR12316:SF20">
    <property type="entry name" value="NINJURIN-A"/>
    <property type="match status" value="1"/>
</dbReference>
<evidence type="ECO:0000313" key="8">
    <source>
        <dbReference type="Proteomes" id="UP000504615"/>
    </source>
</evidence>
<evidence type="ECO:0000256" key="4">
    <source>
        <dbReference type="ARBA" id="ARBA00022889"/>
    </source>
</evidence>
<protein>
    <submittedName>
        <fullName evidence="9">Uncharacterized protein LOC105425983</fullName>
    </submittedName>
</protein>
<dbReference type="GO" id="GO:0016020">
    <property type="term" value="C:membrane"/>
    <property type="evidence" value="ECO:0007669"/>
    <property type="project" value="UniProtKB-SubCell"/>
</dbReference>
<dbReference type="GeneID" id="105425983"/>
<evidence type="ECO:0000256" key="5">
    <source>
        <dbReference type="ARBA" id="ARBA00022989"/>
    </source>
</evidence>
<dbReference type="Pfam" id="PF04923">
    <property type="entry name" value="Ninjurin"/>
    <property type="match status" value="1"/>
</dbReference>
<dbReference type="KEGG" id="pbar:105425983"/>
<dbReference type="GO" id="GO:0042246">
    <property type="term" value="P:tissue regeneration"/>
    <property type="evidence" value="ECO:0007669"/>
    <property type="project" value="InterPro"/>
</dbReference>
<name>A0A6I9W2F5_9HYME</name>
<dbReference type="Proteomes" id="UP000504615">
    <property type="component" value="Unplaced"/>
</dbReference>
<evidence type="ECO:0000256" key="3">
    <source>
        <dbReference type="ARBA" id="ARBA00022692"/>
    </source>
</evidence>
<proteinExistence type="inferred from homology"/>
<evidence type="ECO:0000256" key="7">
    <source>
        <dbReference type="SAM" id="Phobius"/>
    </source>
</evidence>
<keyword evidence="8" id="KW-1185">Reference proteome</keyword>
<feature type="transmembrane region" description="Helical" evidence="7">
    <location>
        <begin position="198"/>
        <end position="219"/>
    </location>
</feature>
<dbReference type="RefSeq" id="XP_011635329.1">
    <property type="nucleotide sequence ID" value="XM_011637027.2"/>
</dbReference>
<sequence>MNGRRKEENDEILYLDEIRDEVSRPLTSIESESVPPFIDLRAGFVPENNGDLANNSRRPSFVETEVEQDGKLDGKPHMPIGFDSRIGPEVLAEPQPSWPSDVLPSPTVQVVTPDVNIYQHKKTLAQGMMDLALLSANANQMRYVLQTDGRHPYFFPSLTMIGLSLFLQIAVGIGLIWNSVYNVKEHEQMCKANKANNWTVIGIFLVTILNVFISSFGVVDQGTVVTT</sequence>
<evidence type="ECO:0000256" key="6">
    <source>
        <dbReference type="ARBA" id="ARBA00023136"/>
    </source>
</evidence>
<gene>
    <name evidence="9" type="primary">LOC105425983</name>
</gene>
<dbReference type="PANTHER" id="PTHR12316">
    <property type="entry name" value="NINJURIN-RELATED"/>
    <property type="match status" value="1"/>
</dbReference>
<dbReference type="OrthoDB" id="6114058at2759"/>
<comment type="similarity">
    <text evidence="2">Belongs to the ninjurin family.</text>
</comment>
<organism evidence="8 9">
    <name type="scientific">Pogonomyrmex barbatus</name>
    <name type="common">red harvester ant</name>
    <dbReference type="NCBI Taxonomy" id="144034"/>
    <lineage>
        <taxon>Eukaryota</taxon>
        <taxon>Metazoa</taxon>
        <taxon>Ecdysozoa</taxon>
        <taxon>Arthropoda</taxon>
        <taxon>Hexapoda</taxon>
        <taxon>Insecta</taxon>
        <taxon>Pterygota</taxon>
        <taxon>Neoptera</taxon>
        <taxon>Endopterygota</taxon>
        <taxon>Hymenoptera</taxon>
        <taxon>Apocrita</taxon>
        <taxon>Aculeata</taxon>
        <taxon>Formicoidea</taxon>
        <taxon>Formicidae</taxon>
        <taxon>Myrmicinae</taxon>
        <taxon>Pogonomyrmex</taxon>
    </lineage>
</organism>
<dbReference type="AlphaFoldDB" id="A0A6I9W2F5"/>
<accession>A0A6I9W2F5</accession>
<dbReference type="GO" id="GO:0007155">
    <property type="term" value="P:cell adhesion"/>
    <property type="evidence" value="ECO:0007669"/>
    <property type="project" value="UniProtKB-KW"/>
</dbReference>
<evidence type="ECO:0000256" key="1">
    <source>
        <dbReference type="ARBA" id="ARBA00004141"/>
    </source>
</evidence>
<evidence type="ECO:0000313" key="9">
    <source>
        <dbReference type="RefSeq" id="XP_011635329.1"/>
    </source>
</evidence>
<keyword evidence="4" id="KW-0130">Cell adhesion</keyword>
<keyword evidence="6 7" id="KW-0472">Membrane</keyword>
<keyword evidence="3 7" id="KW-0812">Transmembrane</keyword>
<comment type="subcellular location">
    <subcellularLocation>
        <location evidence="1">Membrane</location>
        <topology evidence="1">Multi-pass membrane protein</topology>
    </subcellularLocation>
</comment>
<dbReference type="InterPro" id="IPR007007">
    <property type="entry name" value="Ninjurin"/>
</dbReference>
<feature type="transmembrane region" description="Helical" evidence="7">
    <location>
        <begin position="153"/>
        <end position="177"/>
    </location>
</feature>
<evidence type="ECO:0000256" key="2">
    <source>
        <dbReference type="ARBA" id="ARBA00008141"/>
    </source>
</evidence>
<keyword evidence="5 7" id="KW-1133">Transmembrane helix</keyword>
<reference evidence="9" key="1">
    <citation type="submission" date="2025-08" db="UniProtKB">
        <authorList>
            <consortium name="RefSeq"/>
        </authorList>
    </citation>
    <scope>IDENTIFICATION</scope>
</reference>